<dbReference type="InterPro" id="IPR054353">
    <property type="entry name" value="IstA-like_C"/>
</dbReference>
<comment type="caution">
    <text evidence="3">The sequence shown here is derived from an EMBL/GenBank/DDBJ whole genome shotgun (WGS) entry which is preliminary data.</text>
</comment>
<comment type="similarity">
    <text evidence="1">Belongs to the transposase IS21/IS408/IS1162 family.</text>
</comment>
<dbReference type="AlphaFoldDB" id="A0A2W5T8L2"/>
<dbReference type="SUPFAM" id="SSF53098">
    <property type="entry name" value="Ribonuclease H-like"/>
    <property type="match status" value="1"/>
</dbReference>
<dbReference type="InterPro" id="IPR001584">
    <property type="entry name" value="Integrase_cat-core"/>
</dbReference>
<dbReference type="PANTHER" id="PTHR35004">
    <property type="entry name" value="TRANSPOSASE RV3428C-RELATED"/>
    <property type="match status" value="1"/>
</dbReference>
<dbReference type="InterPro" id="IPR036397">
    <property type="entry name" value="RNaseH_sf"/>
</dbReference>
<dbReference type="Gene3D" id="3.30.420.10">
    <property type="entry name" value="Ribonuclease H-like superfamily/Ribonuclease H"/>
    <property type="match status" value="1"/>
</dbReference>
<dbReference type="Proteomes" id="UP000249061">
    <property type="component" value="Unassembled WGS sequence"/>
</dbReference>
<feature type="domain" description="Integrase catalytic" evidence="2">
    <location>
        <begin position="210"/>
        <end position="386"/>
    </location>
</feature>
<accession>A0A2W5T8L2</accession>
<proteinExistence type="inferred from homology"/>
<dbReference type="InterPro" id="IPR012337">
    <property type="entry name" value="RNaseH-like_sf"/>
</dbReference>
<evidence type="ECO:0000256" key="1">
    <source>
        <dbReference type="ARBA" id="ARBA00009277"/>
    </source>
</evidence>
<name>A0A2W5T8L2_9BACT</name>
<dbReference type="PROSITE" id="PS50994">
    <property type="entry name" value="INTEGRASE"/>
    <property type="match status" value="1"/>
</dbReference>
<protein>
    <submittedName>
        <fullName evidence="3">IS21 family transposase</fullName>
    </submittedName>
</protein>
<dbReference type="Pfam" id="PF22483">
    <property type="entry name" value="Mu-transpos_C_2"/>
    <property type="match status" value="1"/>
</dbReference>
<gene>
    <name evidence="3" type="ORF">DI536_16065</name>
</gene>
<dbReference type="GO" id="GO:0003676">
    <property type="term" value="F:nucleic acid binding"/>
    <property type="evidence" value="ECO:0007669"/>
    <property type="project" value="InterPro"/>
</dbReference>
<organism evidence="3 4">
    <name type="scientific">Archangium gephyra</name>
    <dbReference type="NCBI Taxonomy" id="48"/>
    <lineage>
        <taxon>Bacteria</taxon>
        <taxon>Pseudomonadati</taxon>
        <taxon>Myxococcota</taxon>
        <taxon>Myxococcia</taxon>
        <taxon>Myxococcales</taxon>
        <taxon>Cystobacterineae</taxon>
        <taxon>Archangiaceae</taxon>
        <taxon>Archangium</taxon>
    </lineage>
</organism>
<reference evidence="3 4" key="1">
    <citation type="submission" date="2017-08" db="EMBL/GenBank/DDBJ databases">
        <title>Infants hospitalized years apart are colonized by the same room-sourced microbial strains.</title>
        <authorList>
            <person name="Brooks B."/>
            <person name="Olm M.R."/>
            <person name="Firek B.A."/>
            <person name="Baker R."/>
            <person name="Thomas B.C."/>
            <person name="Morowitz M.J."/>
            <person name="Banfield J.F."/>
        </authorList>
    </citation>
    <scope>NUCLEOTIDE SEQUENCE [LARGE SCALE GENOMIC DNA]</scope>
    <source>
        <strain evidence="3">S2_003_000_R2_14</strain>
    </source>
</reference>
<sequence length="602" mass="67696">MRSTFRDARAPCATARHALNASLACATSMLSVLRRKGPRSEEILKTIPPSGLKFLNFAGPTTPRRRSPMGYREVTVLEIKEVLLQWLDGAKKKLVARRLGVDIKTVRRYVRAAEKLGLVEGGGKAALTDEKLAEVVASLDHLTGRPRGDSWALCVQHRARIEALLGQRLKLSKARKLLAREGVTIPYATLHRFVVAELAFGQVAPSIPVLDCGPGEELQVDTGWMTLLVPDVFGKRRRLRAWIFTSVCTRHRFVYPCFTETTKDAIEACEAAWEFFGGIFKVLIPDNTKAIIAKADPLAPKLVDAFLEYTQARGFHVDPARVRSPKDKARVERAVQPVRDDCFAGEVLQSLDDARTRGRRWCLEEYGRRRHSRTQRFPLEHFELEEKPTLAPPPSAPFDVPTWHDPLVARDGRVQVEKALYSVPEHLRLVGKKVRARADSQLVRIYVGTELVKTHPRKPAGGHSTDPNDYPKEKTAYAMRDVEFLRREATKHGEAIGRFASTLLDDPLPWTRMRRVYRLLTLTKRYGDARVEETCALALAAEMLDVYRLERMVKLAQPLAPVAATSANADKVIPLARFLRPASQYALPLASREGLHPEEKDE</sequence>
<dbReference type="GO" id="GO:0015074">
    <property type="term" value="P:DNA integration"/>
    <property type="evidence" value="ECO:0007669"/>
    <property type="project" value="InterPro"/>
</dbReference>
<evidence type="ECO:0000313" key="3">
    <source>
        <dbReference type="EMBL" id="PZR11849.1"/>
    </source>
</evidence>
<evidence type="ECO:0000259" key="2">
    <source>
        <dbReference type="PROSITE" id="PS50994"/>
    </source>
</evidence>
<dbReference type="PANTHER" id="PTHR35004:SF8">
    <property type="entry name" value="TRANSPOSASE RV3428C-RELATED"/>
    <property type="match status" value="1"/>
</dbReference>
<evidence type="ECO:0000313" key="4">
    <source>
        <dbReference type="Proteomes" id="UP000249061"/>
    </source>
</evidence>
<dbReference type="EMBL" id="QFQP01000013">
    <property type="protein sequence ID" value="PZR11849.1"/>
    <property type="molecule type" value="Genomic_DNA"/>
</dbReference>